<dbReference type="Pfam" id="PF02417">
    <property type="entry name" value="Chromate_transp"/>
    <property type="match status" value="1"/>
</dbReference>
<keyword evidence="3" id="KW-1003">Cell membrane</keyword>
<dbReference type="Proteomes" id="UP001169006">
    <property type="component" value="Unassembled WGS sequence"/>
</dbReference>
<organism evidence="8 9">
    <name type="scientific">Rhizobium oryzicola</name>
    <dbReference type="NCBI Taxonomy" id="1232668"/>
    <lineage>
        <taxon>Bacteria</taxon>
        <taxon>Pseudomonadati</taxon>
        <taxon>Pseudomonadota</taxon>
        <taxon>Alphaproteobacteria</taxon>
        <taxon>Hyphomicrobiales</taxon>
        <taxon>Rhizobiaceae</taxon>
        <taxon>Rhizobium/Agrobacterium group</taxon>
        <taxon>Rhizobium</taxon>
    </lineage>
</organism>
<evidence type="ECO:0000256" key="6">
    <source>
        <dbReference type="ARBA" id="ARBA00023136"/>
    </source>
</evidence>
<proteinExistence type="inferred from homology"/>
<accession>A0ABT8SRW8</accession>
<feature type="transmembrane region" description="Helical" evidence="7">
    <location>
        <begin position="110"/>
        <end position="132"/>
    </location>
</feature>
<evidence type="ECO:0000256" key="4">
    <source>
        <dbReference type="ARBA" id="ARBA00022692"/>
    </source>
</evidence>
<feature type="transmembrane region" description="Helical" evidence="7">
    <location>
        <begin position="48"/>
        <end position="68"/>
    </location>
</feature>
<dbReference type="InterPro" id="IPR052518">
    <property type="entry name" value="CHR_Transporter"/>
</dbReference>
<keyword evidence="5 7" id="KW-1133">Transmembrane helix</keyword>
<feature type="transmembrane region" description="Helical" evidence="7">
    <location>
        <begin position="6"/>
        <end position="27"/>
    </location>
</feature>
<evidence type="ECO:0000256" key="5">
    <source>
        <dbReference type="ARBA" id="ARBA00022989"/>
    </source>
</evidence>
<feature type="transmembrane region" description="Helical" evidence="7">
    <location>
        <begin position="74"/>
        <end position="98"/>
    </location>
</feature>
<comment type="caution">
    <text evidence="8">The sequence shown here is derived from an EMBL/GenBank/DDBJ whole genome shotgun (WGS) entry which is preliminary data.</text>
</comment>
<evidence type="ECO:0000313" key="8">
    <source>
        <dbReference type="EMBL" id="MDO1580773.1"/>
    </source>
</evidence>
<dbReference type="PANTHER" id="PTHR43663">
    <property type="entry name" value="CHROMATE TRANSPORT PROTEIN-RELATED"/>
    <property type="match status" value="1"/>
</dbReference>
<reference evidence="8" key="2">
    <citation type="submission" date="2023-07" db="EMBL/GenBank/DDBJ databases">
        <authorList>
            <person name="Sun H."/>
        </authorList>
    </citation>
    <scope>NUCLEOTIDE SEQUENCE</scope>
    <source>
        <strain evidence="8">05753</strain>
    </source>
</reference>
<evidence type="ECO:0000256" key="3">
    <source>
        <dbReference type="ARBA" id="ARBA00022475"/>
    </source>
</evidence>
<gene>
    <name evidence="8" type="ORF">Q2T52_01570</name>
</gene>
<name>A0ABT8SRW8_9HYPH</name>
<dbReference type="RefSeq" id="WP_302074928.1">
    <property type="nucleotide sequence ID" value="NZ_JAUKWQ010000001.1"/>
</dbReference>
<dbReference type="EMBL" id="JAUKWQ010000001">
    <property type="protein sequence ID" value="MDO1580773.1"/>
    <property type="molecule type" value="Genomic_DNA"/>
</dbReference>
<comment type="similarity">
    <text evidence="2">Belongs to the chromate ion transporter (CHR) (TC 2.A.51) family.</text>
</comment>
<comment type="subcellular location">
    <subcellularLocation>
        <location evidence="1">Cell membrane</location>
        <topology evidence="1">Multi-pass membrane protein</topology>
    </subcellularLocation>
</comment>
<keyword evidence="4 7" id="KW-0812">Transmembrane</keyword>
<reference evidence="8" key="1">
    <citation type="journal article" date="2015" name="Int. J. Syst. Evol. Microbiol.">
        <title>Rhizobium oryzicola sp. nov., potential plant-growth-promoting endophytic bacteria isolated from rice roots.</title>
        <authorList>
            <person name="Zhang X.X."/>
            <person name="Gao J.S."/>
            <person name="Cao Y.H."/>
            <person name="Sheirdil R.A."/>
            <person name="Wang X.C."/>
            <person name="Zhang L."/>
        </authorList>
    </citation>
    <scope>NUCLEOTIDE SEQUENCE</scope>
    <source>
        <strain evidence="8">05753</strain>
    </source>
</reference>
<keyword evidence="6 7" id="KW-0472">Membrane</keyword>
<dbReference type="InterPro" id="IPR003370">
    <property type="entry name" value="Chromate_transpt"/>
</dbReference>
<sequence>MIGTLVTLAIIFGELSLMAFGGGNAVLPEMQRRVVEVQHWVTPQEFSALFALAQAAPGPNMMIVPLIGWHVAGFWGLIVTSVAKFLPASLITGVMVTLWERFRDRPWRKIVQAGLVPVTAGLVAASAAVITVASVHSYWLAAIAAIAAIVGIGTRLHPVAVLGGGALAGLLMGFA</sequence>
<evidence type="ECO:0000256" key="7">
    <source>
        <dbReference type="SAM" id="Phobius"/>
    </source>
</evidence>
<dbReference type="PANTHER" id="PTHR43663:SF1">
    <property type="entry name" value="CHROMATE TRANSPORTER"/>
    <property type="match status" value="1"/>
</dbReference>
<keyword evidence="9" id="KW-1185">Reference proteome</keyword>
<evidence type="ECO:0000256" key="2">
    <source>
        <dbReference type="ARBA" id="ARBA00005262"/>
    </source>
</evidence>
<evidence type="ECO:0000313" key="9">
    <source>
        <dbReference type="Proteomes" id="UP001169006"/>
    </source>
</evidence>
<feature type="transmembrane region" description="Helical" evidence="7">
    <location>
        <begin position="138"/>
        <end position="171"/>
    </location>
</feature>
<protein>
    <submittedName>
        <fullName evidence="8">Chromate transporter</fullName>
    </submittedName>
</protein>
<evidence type="ECO:0000256" key="1">
    <source>
        <dbReference type="ARBA" id="ARBA00004651"/>
    </source>
</evidence>